<name>A0AC59HNX5_ENTFL</name>
<gene>
    <name evidence="1" type="ORF">EfsSVR2332_14840</name>
</gene>
<dbReference type="Proteomes" id="UP001317613">
    <property type="component" value="Chromosome"/>
</dbReference>
<evidence type="ECO:0000313" key="1">
    <source>
        <dbReference type="EMBL" id="BDQ61406.1"/>
    </source>
</evidence>
<protein>
    <submittedName>
        <fullName evidence="1">Uncharacterized protein</fullName>
    </submittedName>
</protein>
<reference evidence="1" key="1">
    <citation type="submission" date="2022-08" db="EMBL/GenBank/DDBJ databases">
        <title>Molecular epidemiological analysis of five strains of VanD-type vancomycin-resistant Enterococcus faecalis.</title>
        <authorList>
            <person name="Mimura K."/>
            <person name="Hashimoto Y."/>
            <person name="Tomita H."/>
        </authorList>
    </citation>
    <scope>NUCLEOTIDE SEQUENCE</scope>
    <source>
        <strain evidence="1">SVR2332</strain>
    </source>
</reference>
<sequence>MNTSEVGWNRDNYSSLCLLIGMGTFCMFLTATDTKCQSRCGTAQGDQRERCNRIKKSKQLTPKEKIVTFIQKSSIGAKATE</sequence>
<accession>A0AC59HNX5</accession>
<dbReference type="EMBL" id="AP026729">
    <property type="protein sequence ID" value="BDQ61406.1"/>
    <property type="molecule type" value="Genomic_DNA"/>
</dbReference>
<evidence type="ECO:0000313" key="2">
    <source>
        <dbReference type="Proteomes" id="UP001317613"/>
    </source>
</evidence>
<proteinExistence type="predicted"/>
<organism evidence="1 2">
    <name type="scientific">Enterococcus faecalis</name>
    <name type="common">Streptococcus faecalis</name>
    <dbReference type="NCBI Taxonomy" id="1351"/>
    <lineage>
        <taxon>Bacteria</taxon>
        <taxon>Bacillati</taxon>
        <taxon>Bacillota</taxon>
        <taxon>Bacilli</taxon>
        <taxon>Lactobacillales</taxon>
        <taxon>Enterococcaceae</taxon>
        <taxon>Enterococcus</taxon>
    </lineage>
</organism>